<gene>
    <name evidence="3" type="ORF">FDT80_13390</name>
</gene>
<dbReference type="EMBL" id="VANS01000003">
    <property type="protein sequence ID" value="TMM51740.1"/>
    <property type="molecule type" value="Genomic_DNA"/>
</dbReference>
<dbReference type="Pfam" id="PF12680">
    <property type="entry name" value="SnoaL_2"/>
    <property type="match status" value="1"/>
</dbReference>
<dbReference type="Gene3D" id="3.10.450.50">
    <property type="match status" value="2"/>
</dbReference>
<organism evidence="3 4">
    <name type="scientific">Sulfitobacter sabulilitoris</name>
    <dbReference type="NCBI Taxonomy" id="2562655"/>
    <lineage>
        <taxon>Bacteria</taxon>
        <taxon>Pseudomonadati</taxon>
        <taxon>Pseudomonadota</taxon>
        <taxon>Alphaproteobacteria</taxon>
        <taxon>Rhodobacterales</taxon>
        <taxon>Roseobacteraceae</taxon>
        <taxon>Sulfitobacter</taxon>
    </lineage>
</organism>
<evidence type="ECO:0000256" key="1">
    <source>
        <dbReference type="SAM" id="MobiDB-lite"/>
    </source>
</evidence>
<reference evidence="3 4" key="1">
    <citation type="submission" date="2019-05" db="EMBL/GenBank/DDBJ databases">
        <title>Sulfitobacter sabulilitoris sp. nov., isolated from a marine sand.</title>
        <authorList>
            <person name="Yoon J.-H."/>
        </authorList>
    </citation>
    <scope>NUCLEOTIDE SEQUENCE [LARGE SCALE GENOMIC DNA]</scope>
    <source>
        <strain evidence="3 4">HSMS-29</strain>
    </source>
</reference>
<feature type="region of interest" description="Disordered" evidence="1">
    <location>
        <begin position="127"/>
        <end position="153"/>
    </location>
</feature>
<proteinExistence type="predicted"/>
<dbReference type="InterPro" id="IPR032710">
    <property type="entry name" value="NTF2-like_dom_sf"/>
</dbReference>
<dbReference type="Proteomes" id="UP000309550">
    <property type="component" value="Unassembled WGS sequence"/>
</dbReference>
<sequence length="266" mass="29216">MLDNAQPPTALGLLRRWVVDYFNRHDAAACADFIVPDYSLHIGDTVFRGRDTEWLPAVDVQMKLFPGLAMTVHQTLSGPDWAAAYFSEHGASKGRAAVWSGIAIYRTDGTRLVSCVAQEDYMTRQRQLKSGLADPAEPPAVAPWDGAEGTPDPDAEAVVRDWLGADWPLDHPAIRVDDEHITGTPLRFATRSVDVRSLHSADGHVVFHAVYHGQYQGGLPKVDPTGQAAHLHCNGMLRVEDGKVSSGRIIRDRLALRVLLRERGGQ</sequence>
<dbReference type="OrthoDB" id="7479079at2"/>
<name>A0A5S3PF47_9RHOB</name>
<dbReference type="RefSeq" id="WP_138662813.1">
    <property type="nucleotide sequence ID" value="NZ_VANS01000003.1"/>
</dbReference>
<dbReference type="AlphaFoldDB" id="A0A5S3PF47"/>
<protein>
    <submittedName>
        <fullName evidence="3">Ester cyclase</fullName>
    </submittedName>
</protein>
<keyword evidence="4" id="KW-1185">Reference proteome</keyword>
<dbReference type="SUPFAM" id="SSF54427">
    <property type="entry name" value="NTF2-like"/>
    <property type="match status" value="2"/>
</dbReference>
<dbReference type="GO" id="GO:0030638">
    <property type="term" value="P:polyketide metabolic process"/>
    <property type="evidence" value="ECO:0007669"/>
    <property type="project" value="InterPro"/>
</dbReference>
<evidence type="ECO:0000313" key="3">
    <source>
        <dbReference type="EMBL" id="TMM51740.1"/>
    </source>
</evidence>
<dbReference type="InterPro" id="IPR037401">
    <property type="entry name" value="SnoaL-like"/>
</dbReference>
<evidence type="ECO:0000313" key="4">
    <source>
        <dbReference type="Proteomes" id="UP000309550"/>
    </source>
</evidence>
<accession>A0A5S3PF47</accession>
<dbReference type="InterPro" id="IPR009959">
    <property type="entry name" value="Cyclase_SnoaL-like"/>
</dbReference>
<evidence type="ECO:0000259" key="2">
    <source>
        <dbReference type="Pfam" id="PF12680"/>
    </source>
</evidence>
<feature type="domain" description="SnoaL-like" evidence="2">
    <location>
        <begin position="15"/>
        <end position="113"/>
    </location>
</feature>
<comment type="caution">
    <text evidence="3">The sequence shown here is derived from an EMBL/GenBank/DDBJ whole genome shotgun (WGS) entry which is preliminary data.</text>
</comment>
<dbReference type="Pfam" id="PF07366">
    <property type="entry name" value="SnoaL"/>
    <property type="match status" value="1"/>
</dbReference>